<name>A0A096CHB5_9BACT</name>
<evidence type="ECO:0000313" key="1">
    <source>
        <dbReference type="EMBL" id="KGF44684.1"/>
    </source>
</evidence>
<dbReference type="Proteomes" id="UP000029578">
    <property type="component" value="Unassembled WGS sequence"/>
</dbReference>
<dbReference type="RefSeq" id="WP_036866145.1">
    <property type="nucleotide sequence ID" value="NZ_JRNS01000478.1"/>
</dbReference>
<comment type="caution">
    <text evidence="1">The sequence shown here is derived from an EMBL/GenBank/DDBJ whole genome shotgun (WGS) entry which is preliminary data.</text>
</comment>
<reference evidence="1 2" key="1">
    <citation type="submission" date="2014-07" db="EMBL/GenBank/DDBJ databases">
        <authorList>
            <person name="McCorrison J."/>
            <person name="Sanka R."/>
            <person name="Torralba M."/>
            <person name="Gillis M."/>
            <person name="Haft D.H."/>
            <person name="Methe B."/>
            <person name="Sutton G."/>
            <person name="Nelson K.E."/>
        </authorList>
    </citation>
    <scope>NUCLEOTIDE SEQUENCE [LARGE SCALE GENOMIC DNA]</scope>
    <source>
        <strain evidence="1 2">DNF00666</strain>
    </source>
</reference>
<protein>
    <submittedName>
        <fullName evidence="1">Uncharacterized protein</fullName>
    </submittedName>
</protein>
<evidence type="ECO:0000313" key="2">
    <source>
        <dbReference type="Proteomes" id="UP000029578"/>
    </source>
</evidence>
<organism evidence="1 2">
    <name type="scientific">Prevotella melaninogenica DNF00666</name>
    <dbReference type="NCBI Taxonomy" id="1401073"/>
    <lineage>
        <taxon>Bacteria</taxon>
        <taxon>Pseudomonadati</taxon>
        <taxon>Bacteroidota</taxon>
        <taxon>Bacteroidia</taxon>
        <taxon>Bacteroidales</taxon>
        <taxon>Prevotellaceae</taxon>
        <taxon>Prevotella</taxon>
    </lineage>
</organism>
<dbReference type="EMBL" id="JRNS01000478">
    <property type="protein sequence ID" value="KGF44684.1"/>
    <property type="molecule type" value="Genomic_DNA"/>
</dbReference>
<proteinExistence type="predicted"/>
<accession>A0A096CHB5</accession>
<gene>
    <name evidence="1" type="ORF">HMPREF0661_10240</name>
</gene>
<sequence>MKEFYSTYVIKVLLLLLLLFMAIVSVAQNRLSPCNKQDYELYAPVLKELYNPLASQQYIVVDGESEKYALQVIEGLRFSERTYILAYKDLKGNKKEITDSLCQMKIASLLRYAVFSSTTFVRKKLGIQLKTCFFFDLQDGAEHSSRKVDVGRGSLIDILEISCNAVKNNKPEVIQQLIPQIDSLTQHFKTFELAESWNVSTSEGYAYSSPCTQLSTHYNGFHVCFLQPAMTPDELSNKYGQLTQRVAKWLFLNSNILDFTRSVYINVCRDKPDKNKRFSYSYGHYYINVTEDELTEETLIALFKLYLLK</sequence>
<dbReference type="AlphaFoldDB" id="A0A096CHB5"/>